<evidence type="ECO:0000256" key="5">
    <source>
        <dbReference type="ARBA" id="ARBA00022692"/>
    </source>
</evidence>
<dbReference type="PANTHER" id="PTHR30003:SF0">
    <property type="entry name" value="GLYCOLATE PERMEASE GLCA-RELATED"/>
    <property type="match status" value="1"/>
</dbReference>
<evidence type="ECO:0000256" key="8">
    <source>
        <dbReference type="RuleBase" id="RU365092"/>
    </source>
</evidence>
<evidence type="ECO:0000256" key="6">
    <source>
        <dbReference type="ARBA" id="ARBA00022989"/>
    </source>
</evidence>
<evidence type="ECO:0000256" key="7">
    <source>
        <dbReference type="ARBA" id="ARBA00023136"/>
    </source>
</evidence>
<evidence type="ECO:0000313" key="10">
    <source>
        <dbReference type="Proteomes" id="UP000236728"/>
    </source>
</evidence>
<name>A0A1H5ZL98_9BACT</name>
<feature type="transmembrane region" description="Helical" evidence="8">
    <location>
        <begin position="229"/>
        <end position="248"/>
    </location>
</feature>
<dbReference type="GO" id="GO:0015129">
    <property type="term" value="F:lactate transmembrane transporter activity"/>
    <property type="evidence" value="ECO:0007669"/>
    <property type="project" value="UniProtKB-UniRule"/>
</dbReference>
<comment type="subcellular location">
    <subcellularLocation>
        <location evidence="1 8">Cell membrane</location>
        <topology evidence="1 8">Multi-pass membrane protein</topology>
    </subcellularLocation>
</comment>
<dbReference type="GO" id="GO:0005886">
    <property type="term" value="C:plasma membrane"/>
    <property type="evidence" value="ECO:0007669"/>
    <property type="project" value="UniProtKB-SubCell"/>
</dbReference>
<comment type="function">
    <text evidence="8">Uptake of L-lactate across the membrane. Can also transport D-lactate and glycolate.</text>
</comment>
<keyword evidence="4 8" id="KW-1003">Cell membrane</keyword>
<evidence type="ECO:0000256" key="4">
    <source>
        <dbReference type="ARBA" id="ARBA00022475"/>
    </source>
</evidence>
<feature type="transmembrane region" description="Helical" evidence="8">
    <location>
        <begin position="80"/>
        <end position="100"/>
    </location>
</feature>
<keyword evidence="3 8" id="KW-0813">Transport</keyword>
<feature type="transmembrane region" description="Helical" evidence="8">
    <location>
        <begin position="364"/>
        <end position="390"/>
    </location>
</feature>
<feature type="transmembrane region" description="Helical" evidence="8">
    <location>
        <begin position="164"/>
        <end position="185"/>
    </location>
</feature>
<proteinExistence type="inferred from homology"/>
<evidence type="ECO:0000256" key="3">
    <source>
        <dbReference type="ARBA" id="ARBA00022448"/>
    </source>
</evidence>
<accession>A0A1H5ZL98</accession>
<keyword evidence="5 8" id="KW-0812">Transmembrane</keyword>
<evidence type="ECO:0000256" key="2">
    <source>
        <dbReference type="ARBA" id="ARBA00010100"/>
    </source>
</evidence>
<sequence>MLANPTLKTWAQGYNPTGHIWLSTALAAMPLVLLLALMLAVRMKAHRAALITLLIAIATAVVGFHMPVKLALLSTMLGGMYGLFPIFWIILPVIFLYELTVRAGRFALLQQCVGGITADGRLQLLLIAFTLGAFFEGASGFGTPVAVCGALLLGLGFEPLQAAAYVLLANTAPVAFGALGTPVIGLHGVTGIDTLQLTRTIALLLTPFCVIVPFWLITSFAGFRSMLEVWPAVLLAGGLFGAVQLTVATFHGPWLVNIAASLITLVALVILCRHWKPRTILGPRLQVLTDSEIALCTPSASDVRRALTPWLILALFVAPWGTPAFSHWLDSFSAITVPIRGLHLVVLRMPPIVPMSHAEPATFLFNWLSATGTGILIAAIAAGFTMGLGLRDMLGAARETIIKTRFTMITIAALMGLAFLTRYCGLDAVLGLAFARTGSLYPFFGTLIGWLGTASTGSDTSSNVLFGSLQKLTAQQLGLSATLMAAANSGGGVMGKMIAPQSVVVASTATESYGKEGSILRMVILHSLALACLMGSLVLVSVHIPFLARLLSR</sequence>
<dbReference type="Pfam" id="PF02652">
    <property type="entry name" value="Lactate_perm"/>
    <property type="match status" value="1"/>
</dbReference>
<organism evidence="9 10">
    <name type="scientific">Bryocella elongata</name>
    <dbReference type="NCBI Taxonomy" id="863522"/>
    <lineage>
        <taxon>Bacteria</taxon>
        <taxon>Pseudomonadati</taxon>
        <taxon>Acidobacteriota</taxon>
        <taxon>Terriglobia</taxon>
        <taxon>Terriglobales</taxon>
        <taxon>Acidobacteriaceae</taxon>
        <taxon>Bryocella</taxon>
    </lineage>
</organism>
<evidence type="ECO:0000256" key="1">
    <source>
        <dbReference type="ARBA" id="ARBA00004651"/>
    </source>
</evidence>
<feature type="transmembrane region" description="Helical" evidence="8">
    <location>
        <begin position="523"/>
        <end position="548"/>
    </location>
</feature>
<dbReference type="InterPro" id="IPR003804">
    <property type="entry name" value="Lactate_perm"/>
</dbReference>
<dbReference type="Proteomes" id="UP000236728">
    <property type="component" value="Unassembled WGS sequence"/>
</dbReference>
<protein>
    <recommendedName>
        <fullName evidence="8">L-lactate permease</fullName>
    </recommendedName>
</protein>
<comment type="similarity">
    <text evidence="2 8">Belongs to the lactate permease family.</text>
</comment>
<dbReference type="NCBIfam" id="TIGR00795">
    <property type="entry name" value="lctP"/>
    <property type="match status" value="1"/>
</dbReference>
<feature type="transmembrane region" description="Helical" evidence="8">
    <location>
        <begin position="197"/>
        <end position="217"/>
    </location>
</feature>
<dbReference type="AlphaFoldDB" id="A0A1H5ZL98"/>
<reference evidence="9 10" key="1">
    <citation type="submission" date="2016-10" db="EMBL/GenBank/DDBJ databases">
        <authorList>
            <person name="de Groot N.N."/>
        </authorList>
    </citation>
    <scope>NUCLEOTIDE SEQUENCE [LARGE SCALE GENOMIC DNA]</scope>
    <source>
        <strain evidence="9 10">DSM 22489</strain>
    </source>
</reference>
<keyword evidence="7 8" id="KW-0472">Membrane</keyword>
<dbReference type="GO" id="GO:0015295">
    <property type="term" value="F:solute:proton symporter activity"/>
    <property type="evidence" value="ECO:0007669"/>
    <property type="project" value="TreeGrafter"/>
</dbReference>
<feature type="transmembrane region" description="Helical" evidence="8">
    <location>
        <begin position="141"/>
        <end position="157"/>
    </location>
</feature>
<evidence type="ECO:0000313" key="9">
    <source>
        <dbReference type="EMBL" id="SEG37219.1"/>
    </source>
</evidence>
<feature type="transmembrane region" description="Helical" evidence="8">
    <location>
        <begin position="48"/>
        <end position="68"/>
    </location>
</feature>
<dbReference type="EMBL" id="FNVA01000004">
    <property type="protein sequence ID" value="SEG37219.1"/>
    <property type="molecule type" value="Genomic_DNA"/>
</dbReference>
<dbReference type="PANTHER" id="PTHR30003">
    <property type="entry name" value="L-LACTATE PERMEASE"/>
    <property type="match status" value="1"/>
</dbReference>
<dbReference type="RefSeq" id="WP_235011586.1">
    <property type="nucleotide sequence ID" value="NZ_FNVA01000004.1"/>
</dbReference>
<feature type="transmembrane region" description="Helical" evidence="8">
    <location>
        <begin position="20"/>
        <end position="41"/>
    </location>
</feature>
<gene>
    <name evidence="9" type="ORF">SAMN05421819_2740</name>
</gene>
<keyword evidence="10" id="KW-1185">Reference proteome</keyword>
<keyword evidence="6 8" id="KW-1133">Transmembrane helix</keyword>
<feature type="transmembrane region" description="Helical" evidence="8">
    <location>
        <begin position="254"/>
        <end position="272"/>
    </location>
</feature>
<feature type="transmembrane region" description="Helical" evidence="8">
    <location>
        <begin position="112"/>
        <end position="135"/>
    </location>
</feature>